<dbReference type="STRING" id="3659.A0A0A0KAU9"/>
<keyword evidence="4 7" id="KW-1133">Transmembrane helix</keyword>
<dbReference type="AlphaFoldDB" id="A0A0A0KAU9"/>
<dbReference type="Gramene" id="KGN44921">
    <property type="protein sequence ID" value="KGN44921"/>
    <property type="gene ID" value="Csa_7G396370"/>
</dbReference>
<dbReference type="InterPro" id="IPR004307">
    <property type="entry name" value="TspO_MBR"/>
</dbReference>
<sequence>MASTDLKHRKTDDSTPTSTVSADDNDGTKKSKNKVIAKRGLRSLALAISIPVSLTLFFILLFSNSKNYYPASAPKPFWVPSAKVVNWGSLTSSLLMGVAAWLVWAEGGFHARPNALYLYGLYSVLCLTWYALMFGAGARRLSALACLGKTAALVGCDRLFRGVNPLAADLVKPCLVWSVLLTVVNLTVVSL</sequence>
<keyword evidence="5 7" id="KW-0472">Membrane</keyword>
<dbReference type="PANTHER" id="PTHR10057:SF0">
    <property type="entry name" value="TRANSLOCATOR PROTEIN"/>
    <property type="match status" value="1"/>
</dbReference>
<evidence type="ECO:0000256" key="6">
    <source>
        <dbReference type="SAM" id="MobiDB-lite"/>
    </source>
</evidence>
<name>A0A0A0KAU9_CUCSA</name>
<proteinExistence type="inferred from homology"/>
<gene>
    <name evidence="8" type="ORF">Csa_7G396370</name>
</gene>
<dbReference type="OMA" id="WVEGGFH"/>
<evidence type="ECO:0008006" key="10">
    <source>
        <dbReference type="Google" id="ProtNLM"/>
    </source>
</evidence>
<evidence type="ECO:0000256" key="3">
    <source>
        <dbReference type="ARBA" id="ARBA00022692"/>
    </source>
</evidence>
<evidence type="ECO:0000313" key="8">
    <source>
        <dbReference type="EMBL" id="KGN44921.1"/>
    </source>
</evidence>
<evidence type="ECO:0000256" key="1">
    <source>
        <dbReference type="ARBA" id="ARBA00004141"/>
    </source>
</evidence>
<reference evidence="8 9" key="3">
    <citation type="journal article" date="2010" name="BMC Genomics">
        <title>Transcriptome sequencing and comparative analysis of cucumber flowers with different sex types.</title>
        <authorList>
            <person name="Guo S."/>
            <person name="Zheng Y."/>
            <person name="Joung J.G."/>
            <person name="Liu S."/>
            <person name="Zhang Z."/>
            <person name="Crasta O.R."/>
            <person name="Sobral B.W."/>
            <person name="Xu Y."/>
            <person name="Huang S."/>
            <person name="Fei Z."/>
        </authorList>
    </citation>
    <scope>NUCLEOTIDE SEQUENCE [LARGE SCALE GENOMIC DNA]</scope>
    <source>
        <strain evidence="9">cv. 9930</strain>
    </source>
</reference>
<protein>
    <recommendedName>
        <fullName evidence="10">Translocator protein homolog</fullName>
    </recommendedName>
</protein>
<comment type="subcellular location">
    <subcellularLocation>
        <location evidence="1">Membrane</location>
        <topology evidence="1">Multi-pass membrane protein</topology>
    </subcellularLocation>
</comment>
<reference evidence="8 9" key="4">
    <citation type="journal article" date="2011" name="BMC Genomics">
        <title>RNA-Seq improves annotation of protein-coding genes in the cucumber genome.</title>
        <authorList>
            <person name="Li Z."/>
            <person name="Zhang Z."/>
            <person name="Yan P."/>
            <person name="Huang S."/>
            <person name="Fei Z."/>
            <person name="Lin K."/>
        </authorList>
    </citation>
    <scope>NUCLEOTIDE SEQUENCE [LARGE SCALE GENOMIC DNA]</scope>
    <source>
        <strain evidence="9">cv. 9930</strain>
    </source>
</reference>
<organism evidence="8 9">
    <name type="scientific">Cucumis sativus</name>
    <name type="common">Cucumber</name>
    <dbReference type="NCBI Taxonomy" id="3659"/>
    <lineage>
        <taxon>Eukaryota</taxon>
        <taxon>Viridiplantae</taxon>
        <taxon>Streptophyta</taxon>
        <taxon>Embryophyta</taxon>
        <taxon>Tracheophyta</taxon>
        <taxon>Spermatophyta</taxon>
        <taxon>Magnoliopsida</taxon>
        <taxon>eudicotyledons</taxon>
        <taxon>Gunneridae</taxon>
        <taxon>Pentapetalae</taxon>
        <taxon>rosids</taxon>
        <taxon>fabids</taxon>
        <taxon>Cucurbitales</taxon>
        <taxon>Cucurbitaceae</taxon>
        <taxon>Benincaseae</taxon>
        <taxon>Cucumis</taxon>
    </lineage>
</organism>
<feature type="region of interest" description="Disordered" evidence="6">
    <location>
        <begin position="1"/>
        <end position="29"/>
    </location>
</feature>
<dbReference type="FunFam" id="1.20.1260.100:FF:000001">
    <property type="entry name" value="translocator protein 2"/>
    <property type="match status" value="1"/>
</dbReference>
<dbReference type="PANTHER" id="PTHR10057">
    <property type="entry name" value="PERIPHERAL-TYPE BENZODIAZEPINE RECEPTOR"/>
    <property type="match status" value="1"/>
</dbReference>
<evidence type="ECO:0000313" key="9">
    <source>
        <dbReference type="Proteomes" id="UP000029981"/>
    </source>
</evidence>
<dbReference type="PIRSF" id="PIRSF005859">
    <property type="entry name" value="PBR"/>
    <property type="match status" value="1"/>
</dbReference>
<dbReference type="EMBL" id="CM002928">
    <property type="protein sequence ID" value="KGN44921.1"/>
    <property type="molecule type" value="Genomic_DNA"/>
</dbReference>
<feature type="transmembrane region" description="Helical" evidence="7">
    <location>
        <begin position="44"/>
        <end position="64"/>
    </location>
</feature>
<dbReference type="Pfam" id="PF03073">
    <property type="entry name" value="TspO_MBR"/>
    <property type="match status" value="1"/>
</dbReference>
<reference evidence="8 9" key="1">
    <citation type="journal article" date="2009" name="Nat. Genet.">
        <title>The genome of the cucumber, Cucumis sativus L.</title>
        <authorList>
            <person name="Huang S."/>
            <person name="Li R."/>
            <person name="Zhang Z."/>
            <person name="Li L."/>
            <person name="Gu X."/>
            <person name="Fan W."/>
            <person name="Lucas W.J."/>
            <person name="Wang X."/>
            <person name="Xie B."/>
            <person name="Ni P."/>
            <person name="Ren Y."/>
            <person name="Zhu H."/>
            <person name="Li J."/>
            <person name="Lin K."/>
            <person name="Jin W."/>
            <person name="Fei Z."/>
            <person name="Li G."/>
            <person name="Staub J."/>
            <person name="Kilian A."/>
            <person name="van der Vossen E.A."/>
            <person name="Wu Y."/>
            <person name="Guo J."/>
            <person name="He J."/>
            <person name="Jia Z."/>
            <person name="Ren Y."/>
            <person name="Tian G."/>
            <person name="Lu Y."/>
            <person name="Ruan J."/>
            <person name="Qian W."/>
            <person name="Wang M."/>
            <person name="Huang Q."/>
            <person name="Li B."/>
            <person name="Xuan Z."/>
            <person name="Cao J."/>
            <person name="Asan"/>
            <person name="Wu Z."/>
            <person name="Zhang J."/>
            <person name="Cai Q."/>
            <person name="Bai Y."/>
            <person name="Zhao B."/>
            <person name="Han Y."/>
            <person name="Li Y."/>
            <person name="Li X."/>
            <person name="Wang S."/>
            <person name="Shi Q."/>
            <person name="Liu S."/>
            <person name="Cho W.K."/>
            <person name="Kim J.Y."/>
            <person name="Xu Y."/>
            <person name="Heller-Uszynska K."/>
            <person name="Miao H."/>
            <person name="Cheng Z."/>
            <person name="Zhang S."/>
            <person name="Wu J."/>
            <person name="Yang Y."/>
            <person name="Kang H."/>
            <person name="Li M."/>
            <person name="Liang H."/>
            <person name="Ren X."/>
            <person name="Shi Z."/>
            <person name="Wen M."/>
            <person name="Jian M."/>
            <person name="Yang H."/>
            <person name="Zhang G."/>
            <person name="Yang Z."/>
            <person name="Chen R."/>
            <person name="Liu S."/>
            <person name="Li J."/>
            <person name="Ma L."/>
            <person name="Liu H."/>
            <person name="Zhou Y."/>
            <person name="Zhao J."/>
            <person name="Fang X."/>
            <person name="Li G."/>
            <person name="Fang L."/>
            <person name="Li Y."/>
            <person name="Liu D."/>
            <person name="Zheng H."/>
            <person name="Zhang Y."/>
            <person name="Qin N."/>
            <person name="Li Z."/>
            <person name="Yang G."/>
            <person name="Yang S."/>
            <person name="Bolund L."/>
            <person name="Kristiansen K."/>
            <person name="Zheng H."/>
            <person name="Li S."/>
            <person name="Zhang X."/>
            <person name="Yang H."/>
            <person name="Wang J."/>
            <person name="Sun R."/>
            <person name="Zhang B."/>
            <person name="Jiang S."/>
            <person name="Wang J."/>
            <person name="Du Y."/>
            <person name="Li S."/>
        </authorList>
    </citation>
    <scope>NUCLEOTIDE SEQUENCE [LARGE SCALE GENOMIC DNA]</scope>
    <source>
        <strain evidence="9">cv. 9930</strain>
    </source>
</reference>
<keyword evidence="3 7" id="KW-0812">Transmembrane</keyword>
<evidence type="ECO:0000256" key="2">
    <source>
        <dbReference type="ARBA" id="ARBA00007524"/>
    </source>
</evidence>
<evidence type="ECO:0000256" key="5">
    <source>
        <dbReference type="ARBA" id="ARBA00023136"/>
    </source>
</evidence>
<dbReference type="CDD" id="cd15904">
    <property type="entry name" value="TSPO_MBR"/>
    <property type="match status" value="1"/>
</dbReference>
<reference evidence="8 9" key="2">
    <citation type="journal article" date="2009" name="PLoS ONE">
        <title>An integrated genetic and cytogenetic map of the cucumber genome.</title>
        <authorList>
            <person name="Ren Y."/>
            <person name="Zhang Z."/>
            <person name="Liu J."/>
            <person name="Staub J.E."/>
            <person name="Han Y."/>
            <person name="Cheng Z."/>
            <person name="Li X."/>
            <person name="Lu J."/>
            <person name="Miao H."/>
            <person name="Kang H."/>
            <person name="Xie B."/>
            <person name="Gu X."/>
            <person name="Wang X."/>
            <person name="Du Y."/>
            <person name="Jin W."/>
            <person name="Huang S."/>
        </authorList>
    </citation>
    <scope>NUCLEOTIDE SEQUENCE [LARGE SCALE GENOMIC DNA]</scope>
    <source>
        <strain evidence="9">cv. 9930</strain>
    </source>
</reference>
<evidence type="ECO:0000256" key="7">
    <source>
        <dbReference type="SAM" id="Phobius"/>
    </source>
</evidence>
<evidence type="ECO:0000256" key="4">
    <source>
        <dbReference type="ARBA" id="ARBA00022989"/>
    </source>
</evidence>
<keyword evidence="9" id="KW-1185">Reference proteome</keyword>
<dbReference type="GO" id="GO:0016020">
    <property type="term" value="C:membrane"/>
    <property type="evidence" value="ECO:0000318"/>
    <property type="project" value="GO_Central"/>
</dbReference>
<dbReference type="Gene3D" id="1.20.1260.100">
    <property type="entry name" value="TspO/MBR protein"/>
    <property type="match status" value="1"/>
</dbReference>
<accession>A0A0A0KAU9</accession>
<dbReference type="InterPro" id="IPR038330">
    <property type="entry name" value="TspO/MBR-related_sf"/>
</dbReference>
<feature type="transmembrane region" description="Helical" evidence="7">
    <location>
        <begin position="84"/>
        <end position="104"/>
    </location>
</feature>
<dbReference type="Proteomes" id="UP000029981">
    <property type="component" value="Chromosome 7"/>
</dbReference>
<dbReference type="GO" id="GO:0033013">
    <property type="term" value="P:tetrapyrrole metabolic process"/>
    <property type="evidence" value="ECO:0007669"/>
    <property type="project" value="UniProtKB-ARBA"/>
</dbReference>
<feature type="transmembrane region" description="Helical" evidence="7">
    <location>
        <begin position="116"/>
        <end position="134"/>
    </location>
</feature>
<comment type="similarity">
    <text evidence="2">Belongs to the TspO/BZRP family.</text>
</comment>
<dbReference type="eggNOG" id="ENOG502RZ33">
    <property type="taxonomic scope" value="Eukaryota"/>
</dbReference>